<comment type="caution">
    <text evidence="2">The sequence shown here is derived from an EMBL/GenBank/DDBJ whole genome shotgun (WGS) entry which is preliminary data.</text>
</comment>
<accession>A0A9N9K9M8</accession>
<feature type="non-terminal residue" evidence="2">
    <location>
        <position position="1"/>
    </location>
</feature>
<evidence type="ECO:0000256" key="1">
    <source>
        <dbReference type="SAM" id="MobiDB-lite"/>
    </source>
</evidence>
<name>A0A9N9K9M8_9GLOM</name>
<dbReference type="AlphaFoldDB" id="A0A9N9K9M8"/>
<feature type="region of interest" description="Disordered" evidence="1">
    <location>
        <begin position="33"/>
        <end position="59"/>
    </location>
</feature>
<keyword evidence="3" id="KW-1185">Reference proteome</keyword>
<evidence type="ECO:0000313" key="2">
    <source>
        <dbReference type="EMBL" id="CAG8818855.1"/>
    </source>
</evidence>
<dbReference type="EMBL" id="CAJVPY010057122">
    <property type="protein sequence ID" value="CAG8818855.1"/>
    <property type="molecule type" value="Genomic_DNA"/>
</dbReference>
<sequence>GNLLFEPYYPPDPGWCYQGRCLSGTHYLSMPDCNVSGTGQQRSPHLPPKDSTATTRISI</sequence>
<dbReference type="Proteomes" id="UP000789405">
    <property type="component" value="Unassembled WGS sequence"/>
</dbReference>
<reference evidence="2" key="1">
    <citation type="submission" date="2021-06" db="EMBL/GenBank/DDBJ databases">
        <authorList>
            <person name="Kallberg Y."/>
            <person name="Tangrot J."/>
            <person name="Rosling A."/>
        </authorList>
    </citation>
    <scope>NUCLEOTIDE SEQUENCE</scope>
    <source>
        <strain evidence="2">MA453B</strain>
    </source>
</reference>
<gene>
    <name evidence="2" type="ORF">DERYTH_LOCUS26691</name>
</gene>
<protein>
    <submittedName>
        <fullName evidence="2">3426_t:CDS:1</fullName>
    </submittedName>
</protein>
<proteinExistence type="predicted"/>
<organism evidence="2 3">
    <name type="scientific">Dentiscutata erythropus</name>
    <dbReference type="NCBI Taxonomy" id="1348616"/>
    <lineage>
        <taxon>Eukaryota</taxon>
        <taxon>Fungi</taxon>
        <taxon>Fungi incertae sedis</taxon>
        <taxon>Mucoromycota</taxon>
        <taxon>Glomeromycotina</taxon>
        <taxon>Glomeromycetes</taxon>
        <taxon>Diversisporales</taxon>
        <taxon>Gigasporaceae</taxon>
        <taxon>Dentiscutata</taxon>
    </lineage>
</organism>
<evidence type="ECO:0000313" key="3">
    <source>
        <dbReference type="Proteomes" id="UP000789405"/>
    </source>
</evidence>